<protein>
    <recommendedName>
        <fullName evidence="3">Pyridine nucleotide-disulfide oxidoreductase domain-containing protein 2</fullName>
    </recommendedName>
</protein>
<dbReference type="InterPro" id="IPR002937">
    <property type="entry name" value="Amino_oxidase"/>
</dbReference>
<accession>A0A0R2UIJ8</accession>
<evidence type="ECO:0000259" key="4">
    <source>
        <dbReference type="Pfam" id="PF01593"/>
    </source>
</evidence>
<comment type="subunit">
    <text evidence="2">Interacts with COX5B; this interaction may contribute to localize PYROXD2 to the inner face of the inner mitochondrial membrane.</text>
</comment>
<feature type="domain" description="Amine oxidase" evidence="4">
    <location>
        <begin position="19"/>
        <end position="519"/>
    </location>
</feature>
<sequence>MIDLTKNYDVIVVGGGHNGLICATYLAKSGRKVLVIEANQSLGGASATSEFSDQFSVSSCAQWLFQLNPVVASDMGLKKQGLELAARDLNTIALAEDGNHLIIDGDKLEGAGISDEDRIAFVAFNKQILRFAKLLSGAFNRRAPKLVESNLTDRITLAKLGLGMKMLGKDDMSDLMRLALINIYDVMEENFDNELLKAAISLDSLLGSHMGPRSPNTVYGYFYRRMGDIFGFSGPAVVKGGMGAVGEAMAKAARASGVDIEVGTAVSKINIAIDRVTGVTLADGRVVDAGLVVSNADPKTTFNKLVGLTNIETGVARRVKSMRMKGDAAKLHIALDSLPSFTGLSEQQMGQRLLIAPSMNYIEKAFNHSKYGEYSTAPAMDISIPTIHDSSLAPAGKHVMSVIVQFAPYELNGGWDDENKEEFKRLVIDRIADYAPDLKDKIIASELLTPSDIEARFHIQGGHWHHGEISLDQILTMRPFPGASQYGTSVDGLFLCGAGTHPGGGVMGLAGHNAAKEIIKRGKSA</sequence>
<evidence type="ECO:0000313" key="6">
    <source>
        <dbReference type="Proteomes" id="UP000051213"/>
    </source>
</evidence>
<organism evidence="5 6">
    <name type="scientific">SAR92 bacterium BACL26 MAG-121220-bin70</name>
    <dbReference type="NCBI Taxonomy" id="1655626"/>
    <lineage>
        <taxon>Bacteria</taxon>
        <taxon>Pseudomonadati</taxon>
        <taxon>Pseudomonadota</taxon>
        <taxon>Gammaproteobacteria</taxon>
        <taxon>Cellvibrionales</taxon>
        <taxon>Porticoccaceae</taxon>
        <taxon>SAR92 clade</taxon>
    </lineage>
</organism>
<evidence type="ECO:0000313" key="5">
    <source>
        <dbReference type="EMBL" id="KRO97037.1"/>
    </source>
</evidence>
<dbReference type="InterPro" id="IPR036188">
    <property type="entry name" value="FAD/NAD-bd_sf"/>
</dbReference>
<gene>
    <name evidence="5" type="ORF">ABS24_10695</name>
</gene>
<dbReference type="Pfam" id="PF01593">
    <property type="entry name" value="Amino_oxidase"/>
    <property type="match status" value="1"/>
</dbReference>
<evidence type="ECO:0000256" key="1">
    <source>
        <dbReference type="ARBA" id="ARBA00037217"/>
    </source>
</evidence>
<comment type="function">
    <text evidence="1">Probable oxidoreductase that may play a role as regulator of mitochondrial function.</text>
</comment>
<evidence type="ECO:0000256" key="2">
    <source>
        <dbReference type="ARBA" id="ARBA00038825"/>
    </source>
</evidence>
<proteinExistence type="predicted"/>
<dbReference type="AlphaFoldDB" id="A0A0R2UIJ8"/>
<dbReference type="PANTHER" id="PTHR10668">
    <property type="entry name" value="PHYTOENE DEHYDROGENASE"/>
    <property type="match status" value="1"/>
</dbReference>
<comment type="caution">
    <text evidence="5">The sequence shown here is derived from an EMBL/GenBank/DDBJ whole genome shotgun (WGS) entry which is preliminary data.</text>
</comment>
<dbReference type="EMBL" id="LICA01000021">
    <property type="protein sequence ID" value="KRO97037.1"/>
    <property type="molecule type" value="Genomic_DNA"/>
</dbReference>
<dbReference type="GO" id="GO:0016491">
    <property type="term" value="F:oxidoreductase activity"/>
    <property type="evidence" value="ECO:0007669"/>
    <property type="project" value="InterPro"/>
</dbReference>
<name>A0A0R2UIJ8_9GAMM</name>
<dbReference type="Proteomes" id="UP000051213">
    <property type="component" value="Unassembled WGS sequence"/>
</dbReference>
<reference evidence="5 6" key="1">
    <citation type="submission" date="2015-10" db="EMBL/GenBank/DDBJ databases">
        <title>Metagenome-Assembled Genomes uncover a global brackish microbiome.</title>
        <authorList>
            <person name="Hugerth L.W."/>
            <person name="Larsson J."/>
            <person name="Alneberg J."/>
            <person name="Lindh M.V."/>
            <person name="Legrand C."/>
            <person name="Pinhassi J."/>
            <person name="Andersson A.F."/>
        </authorList>
    </citation>
    <scope>NUCLEOTIDE SEQUENCE [LARGE SCALE GENOMIC DNA]</scope>
    <source>
        <strain evidence="5">BACL26 MAG-121220-bin70</strain>
    </source>
</reference>
<dbReference type="SUPFAM" id="SSF51905">
    <property type="entry name" value="FAD/NAD(P)-binding domain"/>
    <property type="match status" value="1"/>
</dbReference>
<evidence type="ECO:0000256" key="3">
    <source>
        <dbReference type="ARBA" id="ARBA00040298"/>
    </source>
</evidence>
<dbReference type="PANTHER" id="PTHR10668:SF103">
    <property type="entry name" value="PYRIDINE NUCLEOTIDE-DISULFIDE OXIDOREDUCTASE DOMAIN-CONTAINING PROTEIN 2"/>
    <property type="match status" value="1"/>
</dbReference>
<dbReference type="Gene3D" id="3.50.50.60">
    <property type="entry name" value="FAD/NAD(P)-binding domain"/>
    <property type="match status" value="2"/>
</dbReference>